<dbReference type="InterPro" id="IPR016187">
    <property type="entry name" value="CTDL_fold"/>
</dbReference>
<evidence type="ECO:0000313" key="4">
    <source>
        <dbReference type="Proteomes" id="UP000008703"/>
    </source>
</evidence>
<proteinExistence type="predicted"/>
<organism evidence="3 4">
    <name type="scientific">Streptomyces violaceusniger (strain Tu 4113)</name>
    <dbReference type="NCBI Taxonomy" id="653045"/>
    <lineage>
        <taxon>Bacteria</taxon>
        <taxon>Bacillati</taxon>
        <taxon>Actinomycetota</taxon>
        <taxon>Actinomycetes</taxon>
        <taxon>Kitasatosporales</taxon>
        <taxon>Streptomycetaceae</taxon>
        <taxon>Streptomyces</taxon>
        <taxon>Streptomyces violaceusniger group</taxon>
    </lineage>
</organism>
<evidence type="ECO:0000256" key="1">
    <source>
        <dbReference type="SAM" id="MobiDB-lite"/>
    </source>
</evidence>
<name>G2NUA1_STRV4</name>
<dbReference type="eggNOG" id="COG1262">
    <property type="taxonomic scope" value="Bacteria"/>
</dbReference>
<dbReference type="InterPro" id="IPR005532">
    <property type="entry name" value="SUMF_dom"/>
</dbReference>
<feature type="domain" description="Sulfatase-modifying factor enzyme-like" evidence="2">
    <location>
        <begin position="35"/>
        <end position="314"/>
    </location>
</feature>
<dbReference type="PANTHER" id="PTHR23150:SF19">
    <property type="entry name" value="FORMYLGLYCINE-GENERATING ENZYME"/>
    <property type="match status" value="1"/>
</dbReference>
<dbReference type="PANTHER" id="PTHR23150">
    <property type="entry name" value="SULFATASE MODIFYING FACTOR 1, 2"/>
    <property type="match status" value="1"/>
</dbReference>
<dbReference type="Proteomes" id="UP000008703">
    <property type="component" value="Chromosome"/>
</dbReference>
<dbReference type="InterPro" id="IPR051043">
    <property type="entry name" value="Sulfatase_Mod_Factor_Kinase"/>
</dbReference>
<keyword evidence="4" id="KW-1185">Reference proteome</keyword>
<dbReference type="RefSeq" id="WP_014057633.1">
    <property type="nucleotide sequence ID" value="NC_015957.1"/>
</dbReference>
<dbReference type="Gene3D" id="3.90.1580.10">
    <property type="entry name" value="paralog of FGE (formylglycine-generating enzyme)"/>
    <property type="match status" value="1"/>
</dbReference>
<dbReference type="AlphaFoldDB" id="G2NUA1"/>
<dbReference type="EMBL" id="CP002994">
    <property type="protein sequence ID" value="AEM84135.1"/>
    <property type="molecule type" value="Genomic_DNA"/>
</dbReference>
<feature type="region of interest" description="Disordered" evidence="1">
    <location>
        <begin position="1"/>
        <end position="23"/>
    </location>
</feature>
<dbReference type="GO" id="GO:0120147">
    <property type="term" value="F:formylglycine-generating oxidase activity"/>
    <property type="evidence" value="ECO:0007669"/>
    <property type="project" value="TreeGrafter"/>
</dbReference>
<reference evidence="3" key="1">
    <citation type="submission" date="2011-08" db="EMBL/GenBank/DDBJ databases">
        <title>Complete sequence of chromosome of Streptomyces violaceusniger Tu 4113.</title>
        <authorList>
            <consortium name="US DOE Joint Genome Institute"/>
            <person name="Lucas S."/>
            <person name="Han J."/>
            <person name="Lapidus A."/>
            <person name="Cheng J.-F."/>
            <person name="Goodwin L."/>
            <person name="Pitluck S."/>
            <person name="Peters L."/>
            <person name="Ivanova N."/>
            <person name="Daligault H."/>
            <person name="Detter J.C."/>
            <person name="Han C."/>
            <person name="Tapia R."/>
            <person name="Land M."/>
            <person name="Hauser L."/>
            <person name="Kyrpides N."/>
            <person name="Ivanova N."/>
            <person name="Pagani I."/>
            <person name="Hagen A."/>
            <person name="Katz L."/>
            <person name="Fiedler H.-P."/>
            <person name="Keasling J."/>
            <person name="Fortman J."/>
            <person name="Woyke T."/>
        </authorList>
    </citation>
    <scope>NUCLEOTIDE SEQUENCE [LARGE SCALE GENOMIC DNA]</scope>
    <source>
        <strain evidence="3">Tu 4113</strain>
    </source>
</reference>
<dbReference type="InterPro" id="IPR042095">
    <property type="entry name" value="SUMF_sf"/>
</dbReference>
<dbReference type="HOGENOM" id="CLU_012431_4_2_11"/>
<dbReference type="SUPFAM" id="SSF56436">
    <property type="entry name" value="C-type lectin-like"/>
    <property type="match status" value="1"/>
</dbReference>
<dbReference type="Pfam" id="PF03781">
    <property type="entry name" value="FGE-sulfatase"/>
    <property type="match status" value="1"/>
</dbReference>
<protein>
    <submittedName>
        <fullName evidence="3">Sulphatase-modifying factor protein</fullName>
    </submittedName>
</protein>
<accession>G2NUA1</accession>
<sequence length="316" mass="34533">MEARHASGRACCAPPRPRTSTQPVTVPLADRRSSLDGMVRVAGGEFLMGADDVEGFPEDGEGPVRTVRVSAFHIDAYAVSNEKFAEFVDATGHVTEAERIGWSYAFAGFLPAALRRGAPRPARIPWWCGVTGARWDHPEGPGSTLAGRENHPVVHISWNDAAAYCAWAGKRLPTEAEWEYAARGGLEQKRYPWGDDLDLGGTYRCNIWRGAFPTRNTVADGYRGTAPVDAFEPNGFGLYNTSGNVWEWCADWWTVRHQGDTAIDPKGPAIGQEKVIRGGSHLCHKSYCNRYRVAARTANTPDGASGHTGFRCARDA</sequence>
<evidence type="ECO:0000259" key="2">
    <source>
        <dbReference type="Pfam" id="PF03781"/>
    </source>
</evidence>
<evidence type="ECO:0000313" key="3">
    <source>
        <dbReference type="EMBL" id="AEM84135.1"/>
    </source>
</evidence>
<dbReference type="KEGG" id="svl:Strvi_4524"/>
<gene>
    <name evidence="3" type="ORF">Strvi_4524</name>
</gene>